<dbReference type="OrthoDB" id="118811at2"/>
<name>A0A2W4CY09_9HYPH</name>
<evidence type="ECO:0000313" key="3">
    <source>
        <dbReference type="Proteomes" id="UP000248925"/>
    </source>
</evidence>
<proteinExistence type="predicted"/>
<dbReference type="AlphaFoldDB" id="A0A2W4CY09"/>
<keyword evidence="3" id="KW-1185">Reference proteome</keyword>
<comment type="caution">
    <text evidence="2">The sequence shown here is derived from an EMBL/GenBank/DDBJ whole genome shotgun (WGS) entry which is preliminary data.</text>
</comment>
<dbReference type="InterPro" id="IPR012924">
    <property type="entry name" value="TfuA_core"/>
</dbReference>
<protein>
    <submittedName>
        <fullName evidence="2">Antibiotic resistance protein</fullName>
    </submittedName>
</protein>
<accession>A0A2W4CY09</accession>
<dbReference type="EMBL" id="PCDP01000003">
    <property type="protein sequence ID" value="PZM16311.1"/>
    <property type="molecule type" value="Genomic_DNA"/>
</dbReference>
<dbReference type="Pfam" id="PF07812">
    <property type="entry name" value="TfuA"/>
    <property type="match status" value="1"/>
</dbReference>
<organism evidence="2 3">
    <name type="scientific">Rhizobium tubonense</name>
    <dbReference type="NCBI Taxonomy" id="484088"/>
    <lineage>
        <taxon>Bacteria</taxon>
        <taxon>Pseudomonadati</taxon>
        <taxon>Pseudomonadota</taxon>
        <taxon>Alphaproteobacteria</taxon>
        <taxon>Hyphomicrobiales</taxon>
        <taxon>Rhizobiaceae</taxon>
        <taxon>Rhizobium/Agrobacterium group</taxon>
        <taxon>Rhizobium</taxon>
    </lineage>
</organism>
<dbReference type="RefSeq" id="WP_111158918.1">
    <property type="nucleotide sequence ID" value="NZ_PCDP01000003.1"/>
</dbReference>
<sequence>MKVIFGGPTLHGTDLPAEVVFYLRAPARQGDVYQAVQEGANVIGLIDGVYEQVPAVWHKEILFALSKGVHVYGAASMGALRAAECAPFGMVGLGKIYEDLISGVVEDDAEIAQSHAPAGLGFLPLSEPLANVRATLDLNLETNRITQAEYRQVLGAAHSIFFKDRTYKSILSAAGDMEPGRAAELLTLLKANSVNQKLADAQQLIAAVVEAPDKRADPPSGWIFEATTMWTTHFRD</sequence>
<evidence type="ECO:0000313" key="2">
    <source>
        <dbReference type="EMBL" id="PZM16311.1"/>
    </source>
</evidence>
<reference evidence="2 3" key="1">
    <citation type="journal article" date="2018" name="Sci. Rep.">
        <title>Rhizobium tumorigenes sp. nov., a novel plant tumorigenic bacterium isolated from cane gall tumors on thornless blackberry.</title>
        <authorList>
            <person name="Kuzmanovi N."/>
            <person name="Smalla K."/>
            <person name="Gronow S."/>
            <person name="PuBawska J."/>
        </authorList>
    </citation>
    <scope>NUCLEOTIDE SEQUENCE [LARGE SCALE GENOMIC DNA]</scope>
    <source>
        <strain evidence="2 3">CCBAU 85046</strain>
    </source>
</reference>
<gene>
    <name evidence="2" type="ORF">CPY51_04635</name>
</gene>
<feature type="domain" description="TfuA-like core" evidence="1">
    <location>
        <begin position="47"/>
        <end position="166"/>
    </location>
</feature>
<evidence type="ECO:0000259" key="1">
    <source>
        <dbReference type="Pfam" id="PF07812"/>
    </source>
</evidence>
<dbReference type="Proteomes" id="UP000248925">
    <property type="component" value="Unassembled WGS sequence"/>
</dbReference>